<dbReference type="OrthoDB" id="9812349at2"/>
<name>D9QZ45_LACSW</name>
<dbReference type="GO" id="GO:0005886">
    <property type="term" value="C:plasma membrane"/>
    <property type="evidence" value="ECO:0007669"/>
    <property type="project" value="TreeGrafter"/>
</dbReference>
<feature type="transmembrane region" description="Helical" evidence="1">
    <location>
        <begin position="46"/>
        <end position="66"/>
    </location>
</feature>
<keyword evidence="3" id="KW-1185">Reference proteome</keyword>
<sequence>MNEYLAMWKNYFNFHGRTTVRGYWMAVLFNAIIAILLGALSNVSNLFGTLSMVYGIAGLIPGIALGVRRLHDINKSGFWTFIALVPLVGPILLIVWYCFKTVDEGNRFGTELV</sequence>
<dbReference type="RefSeq" id="WP_013272386.1">
    <property type="nucleotide sequence ID" value="NC_014376.1"/>
</dbReference>
<dbReference type="PANTHER" id="PTHR34980:SF2">
    <property type="entry name" value="INNER MEMBRANE PROTEIN YHAH-RELATED"/>
    <property type="match status" value="1"/>
</dbReference>
<evidence type="ECO:0000256" key="1">
    <source>
        <dbReference type="SAM" id="Phobius"/>
    </source>
</evidence>
<dbReference type="eggNOG" id="COG3152">
    <property type="taxonomic scope" value="Bacteria"/>
</dbReference>
<proteinExistence type="predicted"/>
<dbReference type="AlphaFoldDB" id="D9QZ45"/>
<dbReference type="KEGG" id="csh:Closa_1700"/>
<evidence type="ECO:0000313" key="3">
    <source>
        <dbReference type="Proteomes" id="UP000001662"/>
    </source>
</evidence>
<dbReference type="PANTHER" id="PTHR34980">
    <property type="entry name" value="INNER MEMBRANE PROTEIN-RELATED-RELATED"/>
    <property type="match status" value="1"/>
</dbReference>
<keyword evidence="1" id="KW-0812">Transmembrane</keyword>
<protein>
    <recommendedName>
        <fullName evidence="4">DUF805 domain-containing protein</fullName>
    </recommendedName>
</protein>
<evidence type="ECO:0000313" key="2">
    <source>
        <dbReference type="EMBL" id="ADL04296.1"/>
    </source>
</evidence>
<feature type="transmembrane region" description="Helical" evidence="1">
    <location>
        <begin position="21"/>
        <end position="40"/>
    </location>
</feature>
<feature type="transmembrane region" description="Helical" evidence="1">
    <location>
        <begin position="78"/>
        <end position="97"/>
    </location>
</feature>
<evidence type="ECO:0008006" key="4">
    <source>
        <dbReference type="Google" id="ProtNLM"/>
    </source>
</evidence>
<gene>
    <name evidence="2" type="ordered locus">Closa_1700</name>
</gene>
<dbReference type="InterPro" id="IPR008523">
    <property type="entry name" value="DUF805"/>
</dbReference>
<dbReference type="PaxDb" id="610130-Closa_1700"/>
<dbReference type="Proteomes" id="UP000001662">
    <property type="component" value="Chromosome"/>
</dbReference>
<dbReference type="Pfam" id="PF05656">
    <property type="entry name" value="DUF805"/>
    <property type="match status" value="1"/>
</dbReference>
<keyword evidence="1" id="KW-1133">Transmembrane helix</keyword>
<accession>D9QZ45</accession>
<organism evidence="2 3">
    <name type="scientific">Lacrimispora saccharolytica (strain ATCC 35040 / DSM 2544 / NRCC 2533 / WM1)</name>
    <name type="common">Clostridium saccharolyticum</name>
    <dbReference type="NCBI Taxonomy" id="610130"/>
    <lineage>
        <taxon>Bacteria</taxon>
        <taxon>Bacillati</taxon>
        <taxon>Bacillota</taxon>
        <taxon>Clostridia</taxon>
        <taxon>Lachnospirales</taxon>
        <taxon>Lachnospiraceae</taxon>
        <taxon>Lacrimispora</taxon>
    </lineage>
</organism>
<dbReference type="EMBL" id="CP002109">
    <property type="protein sequence ID" value="ADL04296.1"/>
    <property type="molecule type" value="Genomic_DNA"/>
</dbReference>
<dbReference type="HOGENOM" id="CLU_093674_4_1_9"/>
<reference evidence="2" key="1">
    <citation type="submission" date="2010-07" db="EMBL/GenBank/DDBJ databases">
        <title>Complete sequence of Clostridium saccharolyticum WM1.</title>
        <authorList>
            <consortium name="US DOE Joint Genome Institute"/>
            <person name="Lucas S."/>
            <person name="Copeland A."/>
            <person name="Lapidus A."/>
            <person name="Cheng J.-F."/>
            <person name="Bruce D."/>
            <person name="Goodwin L."/>
            <person name="Pitluck S."/>
            <person name="Chertkov O."/>
            <person name="Detter J.C."/>
            <person name="Han C."/>
            <person name="Tapia R."/>
            <person name="Land M."/>
            <person name="Hauser L."/>
            <person name="Chang Y.-J."/>
            <person name="Jeffries C."/>
            <person name="Kyrpides N."/>
            <person name="Ivanova N."/>
            <person name="Mikhailova N."/>
            <person name="Mouttaki H."/>
            <person name="Lin L."/>
            <person name="Zhou J."/>
            <person name="Hemme C.L."/>
            <person name="Woyke T."/>
        </authorList>
    </citation>
    <scope>NUCLEOTIDE SEQUENCE [LARGE SCALE GENOMIC DNA]</scope>
    <source>
        <strain evidence="2">WM1</strain>
    </source>
</reference>
<keyword evidence="1" id="KW-0472">Membrane</keyword>